<dbReference type="EMBL" id="JBEHCU010000337">
    <property type="protein sequence ID" value="KAL1404510.1"/>
    <property type="molecule type" value="Genomic_DNA"/>
</dbReference>
<proteinExistence type="predicted"/>
<comment type="caution">
    <text evidence="1">The sequence shown here is derived from an EMBL/GenBank/DDBJ whole genome shotgun (WGS) entry which is preliminary data.</text>
</comment>
<dbReference type="Proteomes" id="UP001562425">
    <property type="component" value="Unassembled WGS sequence"/>
</dbReference>
<evidence type="ECO:0000313" key="1">
    <source>
        <dbReference type="EMBL" id="KAL1404510.1"/>
    </source>
</evidence>
<reference evidence="1 2" key="1">
    <citation type="submission" date="2024-05" db="EMBL/GenBank/DDBJ databases">
        <title>Culex pipiens pipiens assembly and annotation.</title>
        <authorList>
            <person name="Alout H."/>
            <person name="Durand T."/>
        </authorList>
    </citation>
    <scope>NUCLEOTIDE SEQUENCE [LARGE SCALE GENOMIC DNA]</scope>
    <source>
        <strain evidence="1">HA-2024</strain>
        <tissue evidence="1">Whole body</tissue>
    </source>
</reference>
<evidence type="ECO:0000313" key="2">
    <source>
        <dbReference type="Proteomes" id="UP001562425"/>
    </source>
</evidence>
<protein>
    <submittedName>
        <fullName evidence="1">Uncharacterized protein</fullName>
    </submittedName>
</protein>
<keyword evidence="2" id="KW-1185">Reference proteome</keyword>
<name>A0ABD1DZH9_CULPP</name>
<organism evidence="1 2">
    <name type="scientific">Culex pipiens pipiens</name>
    <name type="common">Northern house mosquito</name>
    <dbReference type="NCBI Taxonomy" id="38569"/>
    <lineage>
        <taxon>Eukaryota</taxon>
        <taxon>Metazoa</taxon>
        <taxon>Ecdysozoa</taxon>
        <taxon>Arthropoda</taxon>
        <taxon>Hexapoda</taxon>
        <taxon>Insecta</taxon>
        <taxon>Pterygota</taxon>
        <taxon>Neoptera</taxon>
        <taxon>Endopterygota</taxon>
        <taxon>Diptera</taxon>
        <taxon>Nematocera</taxon>
        <taxon>Culicoidea</taxon>
        <taxon>Culicidae</taxon>
        <taxon>Culicinae</taxon>
        <taxon>Culicini</taxon>
        <taxon>Culex</taxon>
        <taxon>Culex</taxon>
    </lineage>
</organism>
<dbReference type="AlphaFoldDB" id="A0ABD1DZH9"/>
<sequence length="119" mass="13382">MMEKKASIQSGTRVEWYIHTVRIRTAKWSSKSYPCVGAARCRILHTELLNKVSKDSHHCQKANQKIFFLRIQLNQLISSFQGAARPAASFCSKHNNLITATLAQNSYQDAKACKLISSA</sequence>
<gene>
    <name evidence="1" type="ORF">pipiens_001715</name>
</gene>
<accession>A0ABD1DZH9</accession>